<dbReference type="PANTHER" id="PTHR34883">
    <property type="entry name" value="SERINE-RICH PROTEIN, PUTATIVE-RELATED-RELATED"/>
    <property type="match status" value="1"/>
</dbReference>
<dbReference type="InterPro" id="IPR052953">
    <property type="entry name" value="Ser-rich/MCO-related"/>
</dbReference>
<evidence type="ECO:0000313" key="3">
    <source>
        <dbReference type="EMBL" id="CAF9923938.1"/>
    </source>
</evidence>
<dbReference type="Proteomes" id="UP000664169">
    <property type="component" value="Unassembled WGS sequence"/>
</dbReference>
<dbReference type="CDD" id="cd00920">
    <property type="entry name" value="Cupredoxin"/>
    <property type="match status" value="1"/>
</dbReference>
<keyword evidence="4" id="KW-1185">Reference proteome</keyword>
<reference evidence="3" key="1">
    <citation type="submission" date="2021-03" db="EMBL/GenBank/DDBJ databases">
        <authorList>
            <person name="Tagirdzhanova G."/>
        </authorList>
    </citation>
    <scope>NUCLEOTIDE SEQUENCE</scope>
</reference>
<dbReference type="SUPFAM" id="SSF49503">
    <property type="entry name" value="Cupredoxins"/>
    <property type="match status" value="1"/>
</dbReference>
<protein>
    <recommendedName>
        <fullName evidence="5">Cupredoxin</fullName>
    </recommendedName>
</protein>
<sequence length="254" mass="25205">MYKSVFLAVLSTAFAANIDIQVGASGLVYTPSKVTAKAGDTLTFHYATPFHSVTQSSFDAPCHHLDGGFNSGIVQVPAKSPTFVVTVKDSNPIWVYCSQVSHCQSGMAMVVNEPSGKTLEMYQSAAQNAAQETADPTVSGGVLGGAGGSSGSSSSSSVSSAVESSSMASVSSSSASVASSMSSTPAESTSASTPVSSMTSSSMTTDAGAAGTPSSSTTAESSTSTPPPTPTGAASHERGDLLALMGAAAFALLL</sequence>
<dbReference type="PANTHER" id="PTHR34883:SF15">
    <property type="entry name" value="EXTRACELLULAR SERINE-RICH PROTEIN"/>
    <property type="match status" value="1"/>
</dbReference>
<feature type="compositionally biased region" description="Low complexity" evidence="1">
    <location>
        <begin position="178"/>
        <end position="224"/>
    </location>
</feature>
<dbReference type="OrthoDB" id="2331100at2759"/>
<evidence type="ECO:0000256" key="2">
    <source>
        <dbReference type="SAM" id="SignalP"/>
    </source>
</evidence>
<feature type="compositionally biased region" description="Gly residues" evidence="1">
    <location>
        <begin position="141"/>
        <end position="150"/>
    </location>
</feature>
<feature type="region of interest" description="Disordered" evidence="1">
    <location>
        <begin position="123"/>
        <end position="159"/>
    </location>
</feature>
<accession>A0A8H3FLA2</accession>
<feature type="signal peptide" evidence="2">
    <location>
        <begin position="1"/>
        <end position="15"/>
    </location>
</feature>
<name>A0A8H3FLA2_9LECA</name>
<keyword evidence="2" id="KW-0732">Signal</keyword>
<feature type="chain" id="PRO_5034076053" description="Cupredoxin" evidence="2">
    <location>
        <begin position="16"/>
        <end position="254"/>
    </location>
</feature>
<gene>
    <name evidence="3" type="ORF">GOMPHAMPRED_003492</name>
</gene>
<feature type="compositionally biased region" description="Polar residues" evidence="1">
    <location>
        <begin position="124"/>
        <end position="136"/>
    </location>
</feature>
<dbReference type="Gene3D" id="2.60.40.420">
    <property type="entry name" value="Cupredoxins - blue copper proteins"/>
    <property type="match status" value="1"/>
</dbReference>
<comment type="caution">
    <text evidence="3">The sequence shown here is derived from an EMBL/GenBank/DDBJ whole genome shotgun (WGS) entry which is preliminary data.</text>
</comment>
<feature type="region of interest" description="Disordered" evidence="1">
    <location>
        <begin position="178"/>
        <end position="236"/>
    </location>
</feature>
<evidence type="ECO:0000313" key="4">
    <source>
        <dbReference type="Proteomes" id="UP000664169"/>
    </source>
</evidence>
<dbReference type="InterPro" id="IPR008972">
    <property type="entry name" value="Cupredoxin"/>
</dbReference>
<organism evidence="3 4">
    <name type="scientific">Gomphillus americanus</name>
    <dbReference type="NCBI Taxonomy" id="1940652"/>
    <lineage>
        <taxon>Eukaryota</taxon>
        <taxon>Fungi</taxon>
        <taxon>Dikarya</taxon>
        <taxon>Ascomycota</taxon>
        <taxon>Pezizomycotina</taxon>
        <taxon>Lecanoromycetes</taxon>
        <taxon>OSLEUM clade</taxon>
        <taxon>Ostropomycetidae</taxon>
        <taxon>Ostropales</taxon>
        <taxon>Graphidaceae</taxon>
        <taxon>Gomphilloideae</taxon>
        <taxon>Gomphillus</taxon>
    </lineage>
</organism>
<proteinExistence type="predicted"/>
<dbReference type="EMBL" id="CAJPDQ010000020">
    <property type="protein sequence ID" value="CAF9923938.1"/>
    <property type="molecule type" value="Genomic_DNA"/>
</dbReference>
<evidence type="ECO:0008006" key="5">
    <source>
        <dbReference type="Google" id="ProtNLM"/>
    </source>
</evidence>
<evidence type="ECO:0000256" key="1">
    <source>
        <dbReference type="SAM" id="MobiDB-lite"/>
    </source>
</evidence>
<dbReference type="AlphaFoldDB" id="A0A8H3FLA2"/>